<organism evidence="2 3">
    <name type="scientific">Arcanobacterium pinnipediorum</name>
    <dbReference type="NCBI Taxonomy" id="1503041"/>
    <lineage>
        <taxon>Bacteria</taxon>
        <taxon>Bacillati</taxon>
        <taxon>Actinomycetota</taxon>
        <taxon>Actinomycetes</taxon>
        <taxon>Actinomycetales</taxon>
        <taxon>Actinomycetaceae</taxon>
        <taxon>Arcanobacterium</taxon>
    </lineage>
</organism>
<name>A0ABY5AJ82_9ACTO</name>
<evidence type="ECO:0000313" key="2">
    <source>
        <dbReference type="EMBL" id="USR79917.1"/>
    </source>
</evidence>
<protein>
    <submittedName>
        <fullName evidence="2">Uncharacterized protein</fullName>
    </submittedName>
</protein>
<evidence type="ECO:0000313" key="3">
    <source>
        <dbReference type="Proteomes" id="UP001056109"/>
    </source>
</evidence>
<feature type="region of interest" description="Disordered" evidence="1">
    <location>
        <begin position="1"/>
        <end position="43"/>
    </location>
</feature>
<dbReference type="EMBL" id="CP099547">
    <property type="protein sequence ID" value="USR79917.1"/>
    <property type="molecule type" value="Genomic_DNA"/>
</dbReference>
<proteinExistence type="predicted"/>
<gene>
    <name evidence="2" type="ORF">NG665_02750</name>
</gene>
<sequence>MGSSSPRTSGHAEAPHAEDYSVRDHGLASEVVPRKRPKVAMRPRLTEPTKEFFHGRAVYI</sequence>
<evidence type="ECO:0000256" key="1">
    <source>
        <dbReference type="SAM" id="MobiDB-lite"/>
    </source>
</evidence>
<reference evidence="2" key="1">
    <citation type="submission" date="2022-06" db="EMBL/GenBank/DDBJ databases">
        <title>Complete Genome Sequence of Arcanobacterium pinnipediorum strain DSM 28752 isolated from a harbour seal.</title>
        <authorList>
            <person name="Borowiak M."/>
            <person name="Kreitlow A."/>
            <person name="Alssahen M."/>
            <person name="Malorny B."/>
            <person name="Laemmler C."/>
            <person name="Prenger-Berninghoff E."/>
            <person name="Siebert U."/>
            <person name="Ploetz M."/>
            <person name="Abdulmawjood A."/>
        </authorList>
    </citation>
    <scope>NUCLEOTIDE SEQUENCE</scope>
    <source>
        <strain evidence="2">DSM 28752</strain>
    </source>
</reference>
<dbReference type="Proteomes" id="UP001056109">
    <property type="component" value="Chromosome"/>
</dbReference>
<dbReference type="RefSeq" id="WP_252673776.1">
    <property type="nucleotide sequence ID" value="NZ_CP099547.1"/>
</dbReference>
<accession>A0ABY5AJ82</accession>
<feature type="compositionally biased region" description="Basic and acidic residues" evidence="1">
    <location>
        <begin position="13"/>
        <end position="27"/>
    </location>
</feature>
<keyword evidence="3" id="KW-1185">Reference proteome</keyword>